<feature type="region of interest" description="Disordered" evidence="4">
    <location>
        <begin position="1"/>
        <end position="20"/>
    </location>
</feature>
<accession>A0ABU7GVN4</accession>
<dbReference type="Proteomes" id="UP001329505">
    <property type="component" value="Unassembled WGS sequence"/>
</dbReference>
<gene>
    <name evidence="6" type="ORF">V0R55_23390</name>
</gene>
<evidence type="ECO:0000256" key="2">
    <source>
        <dbReference type="ARBA" id="ARBA00023082"/>
    </source>
</evidence>
<evidence type="ECO:0000256" key="3">
    <source>
        <dbReference type="ARBA" id="ARBA00023163"/>
    </source>
</evidence>
<proteinExistence type="predicted"/>
<dbReference type="InterPro" id="IPR036388">
    <property type="entry name" value="WH-like_DNA-bd_sf"/>
</dbReference>
<keyword evidence="3" id="KW-0804">Transcription</keyword>
<dbReference type="SUPFAM" id="SSF88659">
    <property type="entry name" value="Sigma3 and sigma4 domains of RNA polymerase sigma factors"/>
    <property type="match status" value="1"/>
</dbReference>
<keyword evidence="1" id="KW-0805">Transcription regulation</keyword>
<dbReference type="PANTHER" id="PTHR43133">
    <property type="entry name" value="RNA POLYMERASE ECF-TYPE SIGMA FACTO"/>
    <property type="match status" value="1"/>
</dbReference>
<feature type="compositionally biased region" description="Basic and acidic residues" evidence="4">
    <location>
        <begin position="1"/>
        <end position="10"/>
    </location>
</feature>
<dbReference type="RefSeq" id="WP_232888034.1">
    <property type="nucleotide sequence ID" value="NZ_CP128543.1"/>
</dbReference>
<evidence type="ECO:0000256" key="4">
    <source>
        <dbReference type="SAM" id="MobiDB-lite"/>
    </source>
</evidence>
<evidence type="ECO:0000313" key="7">
    <source>
        <dbReference type="Proteomes" id="UP001329505"/>
    </source>
</evidence>
<organism evidence="6 7">
    <name type="scientific">Pseudomonas soli</name>
    <dbReference type="NCBI Taxonomy" id="1306993"/>
    <lineage>
        <taxon>Bacteria</taxon>
        <taxon>Pseudomonadati</taxon>
        <taxon>Pseudomonadota</taxon>
        <taxon>Gammaproteobacteria</taxon>
        <taxon>Pseudomonadales</taxon>
        <taxon>Pseudomonadaceae</taxon>
        <taxon>Pseudomonas</taxon>
    </lineage>
</organism>
<evidence type="ECO:0000256" key="1">
    <source>
        <dbReference type="ARBA" id="ARBA00023015"/>
    </source>
</evidence>
<protein>
    <submittedName>
        <fullName evidence="6">Sigma-70 family RNA polymerase sigma factor</fullName>
    </submittedName>
</protein>
<comment type="caution">
    <text evidence="6">The sequence shown here is derived from an EMBL/GenBank/DDBJ whole genome shotgun (WGS) entry which is preliminary data.</text>
</comment>
<dbReference type="NCBIfam" id="TIGR02937">
    <property type="entry name" value="sigma70-ECF"/>
    <property type="match status" value="1"/>
</dbReference>
<dbReference type="GeneID" id="93675742"/>
<dbReference type="CDD" id="cd06171">
    <property type="entry name" value="Sigma70_r4"/>
    <property type="match status" value="1"/>
</dbReference>
<dbReference type="InterPro" id="IPR039425">
    <property type="entry name" value="RNA_pol_sigma-70-like"/>
</dbReference>
<dbReference type="InterPro" id="IPR013324">
    <property type="entry name" value="RNA_pol_sigma_r3/r4-like"/>
</dbReference>
<evidence type="ECO:0000259" key="5">
    <source>
        <dbReference type="Pfam" id="PF08281"/>
    </source>
</evidence>
<dbReference type="Gene3D" id="1.10.10.10">
    <property type="entry name" value="Winged helix-like DNA-binding domain superfamily/Winged helix DNA-binding domain"/>
    <property type="match status" value="1"/>
</dbReference>
<dbReference type="PANTHER" id="PTHR43133:SF63">
    <property type="entry name" value="RNA POLYMERASE SIGMA FACTOR FECI-RELATED"/>
    <property type="match status" value="1"/>
</dbReference>
<evidence type="ECO:0000313" key="6">
    <source>
        <dbReference type="EMBL" id="MEE1883109.1"/>
    </source>
</evidence>
<name>A0ABU7GVN4_9PSED</name>
<sequence length="93" mass="10770">MAQDRHDAPRGFRGARRGWPRARERAVREQHLRRLQAILGELPERTREIFRLNRLEGMTHAEVARDLGISDSSVQKHLANALAYVMPCLQETE</sequence>
<dbReference type="EMBL" id="JAZDQQ010000026">
    <property type="protein sequence ID" value="MEE1883109.1"/>
    <property type="molecule type" value="Genomic_DNA"/>
</dbReference>
<keyword evidence="7" id="KW-1185">Reference proteome</keyword>
<reference evidence="6 7" key="1">
    <citation type="submission" date="2024-01" db="EMBL/GenBank/DDBJ databases">
        <title>Unpublished Manusciprt.</title>
        <authorList>
            <person name="Duman M."/>
            <person name="Valdes E.G."/>
            <person name="Ajmi N."/>
            <person name="Altun S."/>
            <person name="Saticioglu I.B."/>
        </authorList>
    </citation>
    <scope>NUCLEOTIDE SEQUENCE [LARGE SCALE GENOMIC DNA]</scope>
    <source>
        <strain evidence="6 7">139P</strain>
    </source>
</reference>
<dbReference type="InterPro" id="IPR013249">
    <property type="entry name" value="RNA_pol_sigma70_r4_t2"/>
</dbReference>
<keyword evidence="2" id="KW-0731">Sigma factor</keyword>
<dbReference type="InterPro" id="IPR014284">
    <property type="entry name" value="RNA_pol_sigma-70_dom"/>
</dbReference>
<dbReference type="Pfam" id="PF08281">
    <property type="entry name" value="Sigma70_r4_2"/>
    <property type="match status" value="1"/>
</dbReference>
<feature type="domain" description="RNA polymerase sigma factor 70 region 4 type 2" evidence="5">
    <location>
        <begin position="33"/>
        <end position="83"/>
    </location>
</feature>